<dbReference type="AlphaFoldDB" id="A0A409VM45"/>
<dbReference type="PANTHER" id="PTHR43157">
    <property type="entry name" value="PHOSPHATIDYLINOSITOL-GLYCAN BIOSYNTHESIS CLASS F PROTEIN-RELATED"/>
    <property type="match status" value="1"/>
</dbReference>
<dbReference type="SUPFAM" id="SSF51735">
    <property type="entry name" value="NAD(P)-binding Rossmann-fold domains"/>
    <property type="match status" value="1"/>
</dbReference>
<protein>
    <recommendedName>
        <fullName evidence="4">NAD(P)-binding protein</fullName>
    </recommendedName>
</protein>
<keyword evidence="3" id="KW-1185">Reference proteome</keyword>
<dbReference type="Pfam" id="PF00106">
    <property type="entry name" value="adh_short"/>
    <property type="match status" value="1"/>
</dbReference>
<name>A0A409VM45_9AGAR</name>
<organism evidence="2 3">
    <name type="scientific">Gymnopilus dilepis</name>
    <dbReference type="NCBI Taxonomy" id="231916"/>
    <lineage>
        <taxon>Eukaryota</taxon>
        <taxon>Fungi</taxon>
        <taxon>Dikarya</taxon>
        <taxon>Basidiomycota</taxon>
        <taxon>Agaricomycotina</taxon>
        <taxon>Agaricomycetes</taxon>
        <taxon>Agaricomycetidae</taxon>
        <taxon>Agaricales</taxon>
        <taxon>Agaricineae</taxon>
        <taxon>Hymenogastraceae</taxon>
        <taxon>Gymnopilus</taxon>
    </lineage>
</organism>
<accession>A0A409VM45</accession>
<sequence>MFSKKFDPTRDLNDLTGKVAIVTGANVGIGYSTVKHLARKGAKVYLGSRSEEKGKAAVEKLQAEGVGPGEVLLLLCDLGTPSSAKQAGERFLEIETRLDILGARSVALAVTYDRTGHPAEDGITEMMMVNHVGTFQFTKTLLPLLIKTSEEPNSDARIVTVSSNAHTSPKSVNFRDLSEFKNEYAKNLLPSLSRYSVSKLANVLFSNALQRKLASTSIICISLHPGVVNTSTASRLPYPRIAGFLMWALFKSPDEGAFNSCFAAASPAVRESADKFKGVYLVPVGKIVDAAPIARKEDVQDDLWQTTEEYLSSLLL</sequence>
<comment type="caution">
    <text evidence="2">The sequence shown here is derived from an EMBL/GenBank/DDBJ whole genome shotgun (WGS) entry which is preliminary data.</text>
</comment>
<dbReference type="Proteomes" id="UP000284706">
    <property type="component" value="Unassembled WGS sequence"/>
</dbReference>
<evidence type="ECO:0000313" key="2">
    <source>
        <dbReference type="EMBL" id="PPQ67330.1"/>
    </source>
</evidence>
<evidence type="ECO:0008006" key="4">
    <source>
        <dbReference type="Google" id="ProtNLM"/>
    </source>
</evidence>
<dbReference type="InterPro" id="IPR002347">
    <property type="entry name" value="SDR_fam"/>
</dbReference>
<dbReference type="PANTHER" id="PTHR43157:SF31">
    <property type="entry name" value="PHOSPHATIDYLINOSITOL-GLYCAN BIOSYNTHESIS CLASS F PROTEIN"/>
    <property type="match status" value="1"/>
</dbReference>
<evidence type="ECO:0000256" key="1">
    <source>
        <dbReference type="ARBA" id="ARBA00023002"/>
    </source>
</evidence>
<dbReference type="GO" id="GO:0016491">
    <property type="term" value="F:oxidoreductase activity"/>
    <property type="evidence" value="ECO:0007669"/>
    <property type="project" value="UniProtKB-KW"/>
</dbReference>
<dbReference type="STRING" id="231916.A0A409VM45"/>
<dbReference type="InParanoid" id="A0A409VM45"/>
<proteinExistence type="predicted"/>
<dbReference type="OrthoDB" id="191139at2759"/>
<dbReference type="PRINTS" id="PR00081">
    <property type="entry name" value="GDHRDH"/>
</dbReference>
<keyword evidence="1" id="KW-0560">Oxidoreductase</keyword>
<evidence type="ECO:0000313" key="3">
    <source>
        <dbReference type="Proteomes" id="UP000284706"/>
    </source>
</evidence>
<dbReference type="Gene3D" id="3.40.50.720">
    <property type="entry name" value="NAD(P)-binding Rossmann-like Domain"/>
    <property type="match status" value="1"/>
</dbReference>
<dbReference type="InterPro" id="IPR036291">
    <property type="entry name" value="NAD(P)-bd_dom_sf"/>
</dbReference>
<reference evidence="2 3" key="1">
    <citation type="journal article" date="2018" name="Evol. Lett.">
        <title>Horizontal gene cluster transfer increased hallucinogenic mushroom diversity.</title>
        <authorList>
            <person name="Reynolds H.T."/>
            <person name="Vijayakumar V."/>
            <person name="Gluck-Thaler E."/>
            <person name="Korotkin H.B."/>
            <person name="Matheny P.B."/>
            <person name="Slot J.C."/>
        </authorList>
    </citation>
    <scope>NUCLEOTIDE SEQUENCE [LARGE SCALE GENOMIC DNA]</scope>
    <source>
        <strain evidence="2 3">SRW20</strain>
    </source>
</reference>
<gene>
    <name evidence="2" type="ORF">CVT26_007251</name>
</gene>
<dbReference type="EMBL" id="NHYE01005613">
    <property type="protein sequence ID" value="PPQ67330.1"/>
    <property type="molecule type" value="Genomic_DNA"/>
</dbReference>